<evidence type="ECO:0000259" key="8">
    <source>
        <dbReference type="PROSITE" id="PS51183"/>
    </source>
</evidence>
<dbReference type="OrthoDB" id="9547406at2759"/>
<feature type="domain" description="PHD-type" evidence="10">
    <location>
        <begin position="672"/>
        <end position="830"/>
    </location>
</feature>
<evidence type="ECO:0000256" key="5">
    <source>
        <dbReference type="ARBA" id="ARBA00022833"/>
    </source>
</evidence>
<comment type="similarity">
    <text evidence="1">Belongs to the JHDM3 histone demethylase family.</text>
</comment>
<dbReference type="STRING" id="5217.A0A4Q1BTM6"/>
<keyword evidence="5" id="KW-0862">Zinc</keyword>
<dbReference type="GO" id="GO:0010468">
    <property type="term" value="P:regulation of gene expression"/>
    <property type="evidence" value="ECO:0007669"/>
    <property type="project" value="TreeGrafter"/>
</dbReference>
<proteinExistence type="inferred from homology"/>
<dbReference type="Pfam" id="PF02375">
    <property type="entry name" value="JmjN"/>
    <property type="match status" value="1"/>
</dbReference>
<feature type="domain" description="JmjC" evidence="9">
    <location>
        <begin position="410"/>
        <end position="574"/>
    </location>
</feature>
<gene>
    <name evidence="11" type="ORF">M231_01335</name>
</gene>
<evidence type="ECO:0000256" key="6">
    <source>
        <dbReference type="ARBA" id="ARBA00049349"/>
    </source>
</evidence>
<dbReference type="EMBL" id="SDIL01000009">
    <property type="protein sequence ID" value="RXK41429.1"/>
    <property type="molecule type" value="Genomic_DNA"/>
</dbReference>
<protein>
    <recommendedName>
        <fullName evidence="2">[histone H3]-trimethyl-L-lysine(9) demethylase</fullName>
        <ecNumber evidence="2">1.14.11.66</ecNumber>
    </recommendedName>
</protein>
<evidence type="ECO:0000259" key="10">
    <source>
        <dbReference type="PROSITE" id="PS51805"/>
    </source>
</evidence>
<name>A0A4Q1BTM6_TREME</name>
<dbReference type="InterPro" id="IPR003349">
    <property type="entry name" value="JmjN"/>
</dbReference>
<dbReference type="PROSITE" id="PS51805">
    <property type="entry name" value="EPHD"/>
    <property type="match status" value="1"/>
</dbReference>
<dbReference type="InterPro" id="IPR034732">
    <property type="entry name" value="EPHD"/>
</dbReference>
<dbReference type="SMART" id="SM00545">
    <property type="entry name" value="JmjN"/>
    <property type="match status" value="1"/>
</dbReference>
<dbReference type="InParanoid" id="A0A4Q1BTM6"/>
<dbReference type="Pfam" id="PF13832">
    <property type="entry name" value="zf-HC5HC2H_2"/>
    <property type="match status" value="1"/>
</dbReference>
<dbReference type="GO" id="GO:0051864">
    <property type="term" value="F:histone H3K36 demethylase activity"/>
    <property type="evidence" value="ECO:0007669"/>
    <property type="project" value="TreeGrafter"/>
</dbReference>
<dbReference type="InterPro" id="IPR013083">
    <property type="entry name" value="Znf_RING/FYVE/PHD"/>
</dbReference>
<evidence type="ECO:0000256" key="3">
    <source>
        <dbReference type="ARBA" id="ARBA00022723"/>
    </source>
</evidence>
<keyword evidence="12" id="KW-1185">Reference proteome</keyword>
<dbReference type="GO" id="GO:0005634">
    <property type="term" value="C:nucleus"/>
    <property type="evidence" value="ECO:0007669"/>
    <property type="project" value="TreeGrafter"/>
</dbReference>
<sequence length="915" mass="103306">MTDPPPSHIQVSEPSHPDVSTSSGTPSSHGAPRTPPTPELGYDANIVVGVKQLGDDGIHREQSPHDRADLEMGMEVEEEIRQVEPRYLQPAEFFPVNNDESLTAKAIWAPKEGEWVSPEDDPEARRGIPVFRPTMEEFKDFEGYVEKTTPWGQRSGIVKVIPPAEWVASLPPIPPNQLADVRISSPIQQQLHGQTGLFRVINVEKNRLRPLSVKEWYLKAQSAKYAGPGPKMVDPIRDRDTEQGKQVRAAREAERQSRNEKRRNDNKRRKEAKEAREAQERSIQVDEEHLSEPGPSRAHSPELVNVEDNAMKDVESSTGETPLQPLSQLETTSVTSPIAKTKNGSKEEKWKADLPWYEGFKPSEDWLPEDTSVADYTPEACKEMAKKWWRRLGQAEAAWYGADLQGSLFQDKATPWNVSCLPNLLNRCNLTKQLPGVNTPYLYFGMWGATFAWHVEDMDLFSINYIHFGAPKFWYAVPQVQAERFERTIAQYFPVEARTCDQFLRHKAFTLSPTRLAEQQIRVNMLVQHQNEFVITYPRGYHAGFNMGFNCAESINFALESWVELGRRAKVCECVSHSVRIDVDEMLAERELVEAIDNERSAKKKRSRISTDTPTSKRPRTSTVFPEDASQSDETEEPEHESKLPISGMEKSKKATHISKPRPPAIKKEIPSYPCLFCPSLSQEGLTMVEGANEVVQARSKSRVPGLFAHRSCALAIPETSVDDREVDGKLVGVIANVNAIPTDRWNLKCTACTDRKLAAIGAKVQCTKGKCPRAFHVSCANAAEDVVFEVLEVQEWVPLPLPDDAPPGTQHEFEQVNSIKVNCLCPNHNPEVQERKKRQEAEALRQKVMALLPGSKIKIKSGGSFYEVTLLSAIESSRVVEVQHENGHRTFESWSRIEFRDRPQVKLENEYGEF</sequence>
<dbReference type="PROSITE" id="PS51184">
    <property type="entry name" value="JMJC"/>
    <property type="match status" value="1"/>
</dbReference>
<organism evidence="11 12">
    <name type="scientific">Tremella mesenterica</name>
    <name type="common">Jelly fungus</name>
    <dbReference type="NCBI Taxonomy" id="5217"/>
    <lineage>
        <taxon>Eukaryota</taxon>
        <taxon>Fungi</taxon>
        <taxon>Dikarya</taxon>
        <taxon>Basidiomycota</taxon>
        <taxon>Agaricomycotina</taxon>
        <taxon>Tremellomycetes</taxon>
        <taxon>Tremellales</taxon>
        <taxon>Tremellaceae</taxon>
        <taxon>Tremella</taxon>
    </lineage>
</organism>
<evidence type="ECO:0000256" key="4">
    <source>
        <dbReference type="ARBA" id="ARBA00022771"/>
    </source>
</evidence>
<dbReference type="GO" id="GO:0000785">
    <property type="term" value="C:chromatin"/>
    <property type="evidence" value="ECO:0007669"/>
    <property type="project" value="TreeGrafter"/>
</dbReference>
<feature type="compositionally biased region" description="Polar residues" evidence="7">
    <location>
        <begin position="9"/>
        <end position="28"/>
    </location>
</feature>
<dbReference type="Gene3D" id="3.30.40.10">
    <property type="entry name" value="Zinc/RING finger domain, C3HC4 (zinc finger)"/>
    <property type="match status" value="1"/>
</dbReference>
<feature type="compositionally biased region" description="Basic and acidic residues" evidence="7">
    <location>
        <begin position="271"/>
        <end position="291"/>
    </location>
</feature>
<evidence type="ECO:0000259" key="9">
    <source>
        <dbReference type="PROSITE" id="PS51184"/>
    </source>
</evidence>
<dbReference type="SMART" id="SM00558">
    <property type="entry name" value="JmjC"/>
    <property type="match status" value="1"/>
</dbReference>
<dbReference type="Pfam" id="PF02373">
    <property type="entry name" value="JmjC"/>
    <property type="match status" value="1"/>
</dbReference>
<evidence type="ECO:0000313" key="12">
    <source>
        <dbReference type="Proteomes" id="UP000289152"/>
    </source>
</evidence>
<evidence type="ECO:0000256" key="2">
    <source>
        <dbReference type="ARBA" id="ARBA00012900"/>
    </source>
</evidence>
<dbReference type="SUPFAM" id="SSF51197">
    <property type="entry name" value="Clavaminate synthase-like"/>
    <property type="match status" value="1"/>
</dbReference>
<dbReference type="AlphaFoldDB" id="A0A4Q1BTM6"/>
<feature type="compositionally biased region" description="Polar residues" evidence="7">
    <location>
        <begin position="316"/>
        <end position="338"/>
    </location>
</feature>
<comment type="caution">
    <text evidence="11">The sequence shown here is derived from an EMBL/GenBank/DDBJ whole genome shotgun (WGS) entry which is preliminary data.</text>
</comment>
<comment type="catalytic activity">
    <reaction evidence="6">
        <text>N(6),N(6),N(6)-trimethyl-L-lysyl(9)-[histone H3] + 2 2-oxoglutarate + 2 O2 = N(6)-methyl-L-lysyl(9)-[histone H3] + 2 formaldehyde + 2 succinate + 2 CO2</text>
        <dbReference type="Rhea" id="RHEA:60200"/>
        <dbReference type="Rhea" id="RHEA-COMP:15538"/>
        <dbReference type="Rhea" id="RHEA-COMP:15542"/>
        <dbReference type="ChEBI" id="CHEBI:15379"/>
        <dbReference type="ChEBI" id="CHEBI:16526"/>
        <dbReference type="ChEBI" id="CHEBI:16810"/>
        <dbReference type="ChEBI" id="CHEBI:16842"/>
        <dbReference type="ChEBI" id="CHEBI:30031"/>
        <dbReference type="ChEBI" id="CHEBI:61929"/>
        <dbReference type="ChEBI" id="CHEBI:61961"/>
        <dbReference type="EC" id="1.14.11.66"/>
    </reaction>
</comment>
<dbReference type="Proteomes" id="UP000289152">
    <property type="component" value="Unassembled WGS sequence"/>
</dbReference>
<dbReference type="PANTHER" id="PTHR10694:SF7">
    <property type="entry name" value="[HISTONE H3]-TRIMETHYL-L-LYSINE(9) DEMETHYLASE"/>
    <property type="match status" value="1"/>
</dbReference>
<dbReference type="InterPro" id="IPR003347">
    <property type="entry name" value="JmjC_dom"/>
</dbReference>
<feature type="compositionally biased region" description="Acidic residues" evidence="7">
    <location>
        <begin position="630"/>
        <end position="639"/>
    </location>
</feature>
<keyword evidence="3" id="KW-0479">Metal-binding</keyword>
<evidence type="ECO:0000256" key="7">
    <source>
        <dbReference type="SAM" id="MobiDB-lite"/>
    </source>
</evidence>
<dbReference type="VEuPathDB" id="FungiDB:TREMEDRAFT_31415"/>
<dbReference type="EC" id="1.14.11.66" evidence="2"/>
<feature type="domain" description="JmjN" evidence="8">
    <location>
        <begin position="128"/>
        <end position="169"/>
    </location>
</feature>
<feature type="compositionally biased region" description="Basic and acidic residues" evidence="7">
    <location>
        <begin position="234"/>
        <end position="263"/>
    </location>
</feature>
<feature type="region of interest" description="Disordered" evidence="7">
    <location>
        <begin position="1"/>
        <end position="43"/>
    </location>
</feature>
<dbReference type="Gene3D" id="2.60.120.650">
    <property type="entry name" value="Cupin"/>
    <property type="match status" value="2"/>
</dbReference>
<dbReference type="GO" id="GO:0140684">
    <property type="term" value="F:histone H3K9me2/H3K9me3 demethylase activity"/>
    <property type="evidence" value="ECO:0007669"/>
    <property type="project" value="UniProtKB-EC"/>
</dbReference>
<feature type="region of interest" description="Disordered" evidence="7">
    <location>
        <begin position="599"/>
        <end position="666"/>
    </location>
</feature>
<feature type="compositionally biased region" description="Polar residues" evidence="7">
    <location>
        <begin position="610"/>
        <end position="624"/>
    </location>
</feature>
<dbReference type="CDD" id="cd15571">
    <property type="entry name" value="ePHD"/>
    <property type="match status" value="1"/>
</dbReference>
<keyword evidence="4" id="KW-0863">Zinc-finger</keyword>
<accession>A0A4Q1BTM6</accession>
<evidence type="ECO:0000256" key="1">
    <source>
        <dbReference type="ARBA" id="ARBA00009711"/>
    </source>
</evidence>
<dbReference type="GO" id="GO:0008270">
    <property type="term" value="F:zinc ion binding"/>
    <property type="evidence" value="ECO:0007669"/>
    <property type="project" value="UniProtKB-KW"/>
</dbReference>
<reference evidence="11 12" key="1">
    <citation type="submission" date="2016-06" db="EMBL/GenBank/DDBJ databases">
        <title>Evolution of pathogenesis and genome organization in the Tremellales.</title>
        <authorList>
            <person name="Cuomo C."/>
            <person name="Litvintseva A."/>
            <person name="Heitman J."/>
            <person name="Chen Y."/>
            <person name="Sun S."/>
            <person name="Springer D."/>
            <person name="Dromer F."/>
            <person name="Young S."/>
            <person name="Zeng Q."/>
            <person name="Chapman S."/>
            <person name="Gujja S."/>
            <person name="Saif S."/>
            <person name="Birren B."/>
        </authorList>
    </citation>
    <scope>NUCLEOTIDE SEQUENCE [LARGE SCALE GENOMIC DNA]</scope>
    <source>
        <strain evidence="11 12">ATCC 28783</strain>
    </source>
</reference>
<feature type="region of interest" description="Disordered" evidence="7">
    <location>
        <begin position="225"/>
        <end position="347"/>
    </location>
</feature>
<evidence type="ECO:0000313" key="11">
    <source>
        <dbReference type="EMBL" id="RXK41429.1"/>
    </source>
</evidence>
<dbReference type="PROSITE" id="PS51183">
    <property type="entry name" value="JMJN"/>
    <property type="match status" value="1"/>
</dbReference>
<dbReference type="PANTHER" id="PTHR10694">
    <property type="entry name" value="LYSINE-SPECIFIC DEMETHYLASE"/>
    <property type="match status" value="1"/>
</dbReference>